<name>A0A1D2AHW7_ORNBR</name>
<evidence type="ECO:0000313" key="1">
    <source>
        <dbReference type="EMBL" id="JAT78799.1"/>
    </source>
</evidence>
<accession>A0A1D2AHW7</accession>
<feature type="non-terminal residue" evidence="1">
    <location>
        <position position="1"/>
    </location>
</feature>
<reference evidence="1" key="1">
    <citation type="submission" date="2016-07" db="EMBL/GenBank/DDBJ databases">
        <title>Salivary Glands transcriptome analysis on engorged females of Ornithodoros brasiliensis (Acari:Argasidae).</title>
        <authorList>
            <person name="Simons S.M."/>
            <person name="Carvalho E."/>
            <person name="Junqueira-de-Azevedo I."/>
            <person name="Ho P.L."/>
            <person name="Giovanni D."/>
            <person name="Mendonca R."/>
            <person name="Onofrio V."/>
            <person name="Landulfo G."/>
            <person name="Ramirez D."/>
            <person name="Barros-Battesti D."/>
        </authorList>
    </citation>
    <scope>NUCLEOTIDE SEQUENCE</scope>
    <source>
        <strain evidence="1">Female</strain>
        <tissue evidence="1">Salivary gland</tissue>
    </source>
</reference>
<dbReference type="EMBL" id="GETE01001066">
    <property type="protein sequence ID" value="JAT78799.1"/>
    <property type="molecule type" value="Transcribed_RNA"/>
</dbReference>
<protein>
    <submittedName>
        <fullName evidence="1">Uncharacterized protein</fullName>
    </submittedName>
</protein>
<dbReference type="AlphaFoldDB" id="A0A1D2AHW7"/>
<proteinExistence type="predicted"/>
<sequence>VSEDSLWRLSAHSRVARFSSPPLPFLFPLSHDAARLAVGCSAGTHFSHFTATEVSRYALCLVFLSSFNVAEAYYYSLLYYFSNISVA</sequence>
<organism evidence="1">
    <name type="scientific">Ornithodoros brasiliensis</name>
    <name type="common">Mouro tick</name>
    <dbReference type="NCBI Taxonomy" id="888526"/>
    <lineage>
        <taxon>Eukaryota</taxon>
        <taxon>Metazoa</taxon>
        <taxon>Ecdysozoa</taxon>
        <taxon>Arthropoda</taxon>
        <taxon>Chelicerata</taxon>
        <taxon>Arachnida</taxon>
        <taxon>Acari</taxon>
        <taxon>Parasitiformes</taxon>
        <taxon>Ixodida</taxon>
        <taxon>Ixodoidea</taxon>
        <taxon>Argasidae</taxon>
        <taxon>Ornithodorinae</taxon>
        <taxon>Ornithodoros</taxon>
    </lineage>
</organism>